<organism evidence="6 7">
    <name type="scientific">Afifella marina DSM 2698</name>
    <dbReference type="NCBI Taxonomy" id="1120955"/>
    <lineage>
        <taxon>Bacteria</taxon>
        <taxon>Pseudomonadati</taxon>
        <taxon>Pseudomonadota</taxon>
        <taxon>Alphaproteobacteria</taxon>
        <taxon>Hyphomicrobiales</taxon>
        <taxon>Afifellaceae</taxon>
        <taxon>Afifella</taxon>
    </lineage>
</organism>
<dbReference type="GO" id="GO:0030170">
    <property type="term" value="F:pyridoxal phosphate binding"/>
    <property type="evidence" value="ECO:0007669"/>
    <property type="project" value="InterPro"/>
</dbReference>
<dbReference type="FunFam" id="3.40.50.1100:FF:000005">
    <property type="entry name" value="Threonine dehydratase catabolic"/>
    <property type="match status" value="1"/>
</dbReference>
<evidence type="ECO:0000256" key="4">
    <source>
        <dbReference type="ARBA" id="ARBA00023239"/>
    </source>
</evidence>
<dbReference type="PROSITE" id="PS00165">
    <property type="entry name" value="DEHYDRATASE_SER_THR"/>
    <property type="match status" value="1"/>
</dbReference>
<dbReference type="InterPro" id="IPR001926">
    <property type="entry name" value="TrpB-like_PALP"/>
</dbReference>
<keyword evidence="4 6" id="KW-0456">Lyase</keyword>
<dbReference type="InterPro" id="IPR036052">
    <property type="entry name" value="TrpB-like_PALP_sf"/>
</dbReference>
<comment type="similarity">
    <text evidence="2">Belongs to the serine/threonine dehydratase family.</text>
</comment>
<dbReference type="PANTHER" id="PTHR48078">
    <property type="entry name" value="THREONINE DEHYDRATASE, MITOCHONDRIAL-RELATED"/>
    <property type="match status" value="1"/>
</dbReference>
<keyword evidence="3" id="KW-0663">Pyridoxal phosphate</keyword>
<dbReference type="STRING" id="1120955.SAMN03080610_01571"/>
<evidence type="ECO:0000256" key="2">
    <source>
        <dbReference type="ARBA" id="ARBA00010869"/>
    </source>
</evidence>
<sequence length="329" mass="34309">MTLPVSLNDIEAAATRLQGRAMRTPLIAAPALSEQFAARVFLKPECMQRTGSFKFRGAYNALMAAGDAAAGGVVGCSSGNHAQGVAEAARLAGVPATIVMPEDAPVVKVNRTRAAGARIITYDRASEDREEVLADVIRREGGFLIHPYNDTKVIAGQGTIGLEIVSELANMRLVPDVVMMPCSGGGLAAGVSLAVTERARNCRVLAMEPEGFDDYGRSLAADQIVRNERTSGSVCDALLAPAPGEIGFAINRERLSGTRTVSDDAALNAIAFAYERFRLVLEPGGALALAALLSGSVDVRGTVVVLVLSGGNVDDAVLAQALARYRSAA</sequence>
<dbReference type="Pfam" id="PF00291">
    <property type="entry name" value="PALP"/>
    <property type="match status" value="1"/>
</dbReference>
<gene>
    <name evidence="6" type="ORF">SAMN03080610_01571</name>
</gene>
<dbReference type="GO" id="GO:0006565">
    <property type="term" value="P:L-serine catabolic process"/>
    <property type="evidence" value="ECO:0007669"/>
    <property type="project" value="TreeGrafter"/>
</dbReference>
<dbReference type="Proteomes" id="UP000199347">
    <property type="component" value="Unassembled WGS sequence"/>
</dbReference>
<accession>A0A1G5N5P0</accession>
<dbReference type="GO" id="GO:0003941">
    <property type="term" value="F:L-serine ammonia-lyase activity"/>
    <property type="evidence" value="ECO:0007669"/>
    <property type="project" value="TreeGrafter"/>
</dbReference>
<name>A0A1G5N5P0_AFIMA</name>
<dbReference type="SUPFAM" id="SSF53686">
    <property type="entry name" value="Tryptophan synthase beta subunit-like PLP-dependent enzymes"/>
    <property type="match status" value="1"/>
</dbReference>
<dbReference type="PANTHER" id="PTHR48078:SF6">
    <property type="entry name" value="L-THREONINE DEHYDRATASE CATABOLIC TDCB"/>
    <property type="match status" value="1"/>
</dbReference>
<evidence type="ECO:0000313" key="7">
    <source>
        <dbReference type="Proteomes" id="UP000199347"/>
    </source>
</evidence>
<dbReference type="InterPro" id="IPR050147">
    <property type="entry name" value="Ser/Thr_Dehydratase"/>
</dbReference>
<dbReference type="InterPro" id="IPR000634">
    <property type="entry name" value="Ser/Thr_deHydtase_PyrdxlP-BS"/>
</dbReference>
<dbReference type="RefSeq" id="WP_092811227.1">
    <property type="nucleotide sequence ID" value="NZ_FMVW01000002.1"/>
</dbReference>
<reference evidence="7" key="1">
    <citation type="submission" date="2016-10" db="EMBL/GenBank/DDBJ databases">
        <authorList>
            <person name="Varghese N."/>
            <person name="Submissions S."/>
        </authorList>
    </citation>
    <scope>NUCLEOTIDE SEQUENCE [LARGE SCALE GENOMIC DNA]</scope>
    <source>
        <strain evidence="7">DSM 2698</strain>
    </source>
</reference>
<dbReference type="OrthoDB" id="9811476at2"/>
<comment type="cofactor">
    <cofactor evidence="1">
        <name>pyridoxal 5'-phosphate</name>
        <dbReference type="ChEBI" id="CHEBI:597326"/>
    </cofactor>
</comment>
<feature type="domain" description="Tryptophan synthase beta chain-like PALP" evidence="5">
    <location>
        <begin position="23"/>
        <end position="310"/>
    </location>
</feature>
<protein>
    <submittedName>
        <fullName evidence="6">L-threonine ammonia-lyase</fullName>
    </submittedName>
</protein>
<evidence type="ECO:0000256" key="3">
    <source>
        <dbReference type="ARBA" id="ARBA00022898"/>
    </source>
</evidence>
<evidence type="ECO:0000256" key="1">
    <source>
        <dbReference type="ARBA" id="ARBA00001933"/>
    </source>
</evidence>
<dbReference type="CDD" id="cd01562">
    <property type="entry name" value="Thr-dehyd"/>
    <property type="match status" value="1"/>
</dbReference>
<dbReference type="EMBL" id="FMVW01000002">
    <property type="protein sequence ID" value="SCZ32755.1"/>
    <property type="molecule type" value="Genomic_DNA"/>
</dbReference>
<evidence type="ECO:0000259" key="5">
    <source>
        <dbReference type="Pfam" id="PF00291"/>
    </source>
</evidence>
<proteinExistence type="inferred from homology"/>
<dbReference type="GO" id="GO:0009097">
    <property type="term" value="P:isoleucine biosynthetic process"/>
    <property type="evidence" value="ECO:0007669"/>
    <property type="project" value="TreeGrafter"/>
</dbReference>
<keyword evidence="7" id="KW-1185">Reference proteome</keyword>
<evidence type="ECO:0000313" key="6">
    <source>
        <dbReference type="EMBL" id="SCZ32755.1"/>
    </source>
</evidence>
<dbReference type="GO" id="GO:0006567">
    <property type="term" value="P:L-threonine catabolic process"/>
    <property type="evidence" value="ECO:0007669"/>
    <property type="project" value="TreeGrafter"/>
</dbReference>
<dbReference type="GO" id="GO:0004794">
    <property type="term" value="F:threonine deaminase activity"/>
    <property type="evidence" value="ECO:0007669"/>
    <property type="project" value="TreeGrafter"/>
</dbReference>
<dbReference type="Gene3D" id="3.40.50.1100">
    <property type="match status" value="2"/>
</dbReference>
<dbReference type="AlphaFoldDB" id="A0A1G5N5P0"/>